<dbReference type="RefSeq" id="WP_120047112.1">
    <property type="nucleotide sequence ID" value="NZ_RAHX01000001.1"/>
</dbReference>
<dbReference type="OrthoDB" id="7428128at2"/>
<protein>
    <recommendedName>
        <fullName evidence="4">DUF5642 domain-containing protein</fullName>
    </recommendedName>
</protein>
<dbReference type="AlphaFoldDB" id="A0A419RQZ7"/>
<evidence type="ECO:0008006" key="4">
    <source>
        <dbReference type="Google" id="ProtNLM"/>
    </source>
</evidence>
<name>A0A419RQZ7_9SPHN</name>
<organism evidence="2 3">
    <name type="scientific">Aurantiacibacter aquimixticola</name>
    <dbReference type="NCBI Taxonomy" id="1958945"/>
    <lineage>
        <taxon>Bacteria</taxon>
        <taxon>Pseudomonadati</taxon>
        <taxon>Pseudomonadota</taxon>
        <taxon>Alphaproteobacteria</taxon>
        <taxon>Sphingomonadales</taxon>
        <taxon>Erythrobacteraceae</taxon>
        <taxon>Aurantiacibacter</taxon>
    </lineage>
</organism>
<comment type="caution">
    <text evidence="2">The sequence shown here is derived from an EMBL/GenBank/DDBJ whole genome shotgun (WGS) entry which is preliminary data.</text>
</comment>
<evidence type="ECO:0000256" key="1">
    <source>
        <dbReference type="SAM" id="MobiDB-lite"/>
    </source>
</evidence>
<reference evidence="2 3" key="1">
    <citation type="journal article" date="2017" name="Int. J. Syst. Evol. Microbiol.">
        <title>Erythrobacter aquimixticola sp. nov., isolated from the junction between the ocean and a freshwater spring.</title>
        <authorList>
            <person name="Park S."/>
            <person name="Jung Y.T."/>
            <person name="Choi S.J."/>
            <person name="Yoon J.H."/>
        </authorList>
    </citation>
    <scope>NUCLEOTIDE SEQUENCE [LARGE SCALE GENOMIC DNA]</scope>
    <source>
        <strain evidence="2 3">JSSK-14</strain>
    </source>
</reference>
<keyword evidence="3" id="KW-1185">Reference proteome</keyword>
<dbReference type="Proteomes" id="UP000285232">
    <property type="component" value="Unassembled WGS sequence"/>
</dbReference>
<evidence type="ECO:0000313" key="3">
    <source>
        <dbReference type="Proteomes" id="UP000285232"/>
    </source>
</evidence>
<sequence>MRQYRDILAISAALLALPSCGPSDDGAQSNDPAEAVSPRPDTSESTATLGHITYSFDPRLLTAADVDIAIPPANDRHHTATKLIPADRAARIGQEGCMYGADDVPTRCNAEREPGLALALLPRPIGEYRGHFQGQSAYGVDTVERSGVEGFAYRSQADAVVTEYLFLPSRDRTILIARSVGDNLPDHVANEFEEVIYSIASAVREADGVGRAAS</sequence>
<accession>A0A419RQZ7</accession>
<evidence type="ECO:0000313" key="2">
    <source>
        <dbReference type="EMBL" id="RJY08223.1"/>
    </source>
</evidence>
<feature type="region of interest" description="Disordered" evidence="1">
    <location>
        <begin position="20"/>
        <end position="46"/>
    </location>
</feature>
<proteinExistence type="predicted"/>
<dbReference type="EMBL" id="RAHX01000001">
    <property type="protein sequence ID" value="RJY08223.1"/>
    <property type="molecule type" value="Genomic_DNA"/>
</dbReference>
<gene>
    <name evidence="2" type="ORF">D6201_01595</name>
</gene>